<keyword evidence="2" id="KW-0238">DNA-binding</keyword>
<dbReference type="PANTHER" id="PTHR30136:SF24">
    <property type="entry name" value="HTH-TYPE TRANSCRIPTIONAL REPRESSOR ALLR"/>
    <property type="match status" value="1"/>
</dbReference>
<evidence type="ECO:0000313" key="8">
    <source>
        <dbReference type="EMBL" id="PRO66310.1"/>
    </source>
</evidence>
<dbReference type="Pfam" id="PF09339">
    <property type="entry name" value="HTH_IclR"/>
    <property type="match status" value="1"/>
</dbReference>
<dbReference type="Proteomes" id="UP000243650">
    <property type="component" value="Unassembled WGS sequence"/>
</dbReference>
<dbReference type="Gene3D" id="3.30.450.40">
    <property type="match status" value="1"/>
</dbReference>
<comment type="caution">
    <text evidence="8">The sequence shown here is derived from an EMBL/GenBank/DDBJ whole genome shotgun (WGS) entry which is preliminary data.</text>
</comment>
<evidence type="ECO:0000256" key="5">
    <source>
        <dbReference type="ARBA" id="ARBA00070406"/>
    </source>
</evidence>
<reference evidence="8 9" key="1">
    <citation type="submission" date="2018-03" db="EMBL/GenBank/DDBJ databases">
        <title>Bacillus urumqiensis sp. nov., a moderately haloalkaliphilic bacterium isolated from a salt lake.</title>
        <authorList>
            <person name="Zhao B."/>
            <person name="Liao Z."/>
        </authorList>
    </citation>
    <scope>NUCLEOTIDE SEQUENCE [LARGE SCALE GENOMIC DNA]</scope>
    <source>
        <strain evidence="8 9">BZ-SZ-XJ18</strain>
    </source>
</reference>
<dbReference type="AlphaFoldDB" id="A0A2P6MJ75"/>
<protein>
    <recommendedName>
        <fullName evidence="5">Glycerol operon regulatory protein</fullName>
    </recommendedName>
</protein>
<dbReference type="GO" id="GO:0003677">
    <property type="term" value="F:DNA binding"/>
    <property type="evidence" value="ECO:0007669"/>
    <property type="project" value="UniProtKB-KW"/>
</dbReference>
<dbReference type="RefSeq" id="WP_105958500.1">
    <property type="nucleotide sequence ID" value="NZ_PVNS01000004.1"/>
</dbReference>
<evidence type="ECO:0000259" key="7">
    <source>
        <dbReference type="PROSITE" id="PS51078"/>
    </source>
</evidence>
<dbReference type="Gene3D" id="1.10.10.10">
    <property type="entry name" value="Winged helix-like DNA-binding domain superfamily/Winged helix DNA-binding domain"/>
    <property type="match status" value="1"/>
</dbReference>
<dbReference type="GO" id="GO:0045892">
    <property type="term" value="P:negative regulation of DNA-templated transcription"/>
    <property type="evidence" value="ECO:0007669"/>
    <property type="project" value="TreeGrafter"/>
</dbReference>
<evidence type="ECO:0000256" key="1">
    <source>
        <dbReference type="ARBA" id="ARBA00023015"/>
    </source>
</evidence>
<accession>A0A2P6MJ75</accession>
<sequence>MVQSVHRALQLLKCLELYPKGAGVTALSEELALPKSTVHRLLRSLEEEGMVRRTADQEHYLLGLHLLQLASAVQESLDLRSAAQEHLEALAEQTGEVVHLCVQEGTEVVYIDKVESRHTLRMYSRIGKRAPMHCTGVGKALLAAGDAEVVDRVIKNGLTSFTPATITTGESFRQELKQIAGEGVSFDREEHEEGIQCAAAVIEDAEGRPLGAVSVSGPVSRVTTERLENELAPLIRQTAAGISASLGKTTFG</sequence>
<dbReference type="SUPFAM" id="SSF55781">
    <property type="entry name" value="GAF domain-like"/>
    <property type="match status" value="1"/>
</dbReference>
<dbReference type="InterPro" id="IPR036388">
    <property type="entry name" value="WH-like_DNA-bd_sf"/>
</dbReference>
<evidence type="ECO:0000256" key="2">
    <source>
        <dbReference type="ARBA" id="ARBA00023125"/>
    </source>
</evidence>
<evidence type="ECO:0000256" key="3">
    <source>
        <dbReference type="ARBA" id="ARBA00023163"/>
    </source>
</evidence>
<proteinExistence type="predicted"/>
<gene>
    <name evidence="8" type="ORF">C6I21_05770</name>
</gene>
<evidence type="ECO:0000256" key="4">
    <source>
        <dbReference type="ARBA" id="ARBA00058938"/>
    </source>
</evidence>
<dbReference type="PANTHER" id="PTHR30136">
    <property type="entry name" value="HELIX-TURN-HELIX TRANSCRIPTIONAL REGULATOR, ICLR FAMILY"/>
    <property type="match status" value="1"/>
</dbReference>
<evidence type="ECO:0000259" key="6">
    <source>
        <dbReference type="PROSITE" id="PS51077"/>
    </source>
</evidence>
<feature type="domain" description="HTH iclR-type" evidence="6">
    <location>
        <begin position="2"/>
        <end position="64"/>
    </location>
</feature>
<dbReference type="PROSITE" id="PS51078">
    <property type="entry name" value="ICLR_ED"/>
    <property type="match status" value="1"/>
</dbReference>
<dbReference type="InterPro" id="IPR005471">
    <property type="entry name" value="Tscrpt_reg_IclR_N"/>
</dbReference>
<dbReference type="EMBL" id="PVNS01000004">
    <property type="protein sequence ID" value="PRO66310.1"/>
    <property type="molecule type" value="Genomic_DNA"/>
</dbReference>
<dbReference type="SMART" id="SM00346">
    <property type="entry name" value="HTH_ICLR"/>
    <property type="match status" value="1"/>
</dbReference>
<evidence type="ECO:0000313" key="9">
    <source>
        <dbReference type="Proteomes" id="UP000243650"/>
    </source>
</evidence>
<dbReference type="InterPro" id="IPR014757">
    <property type="entry name" value="Tscrpt_reg_IclR_C"/>
</dbReference>
<dbReference type="GO" id="GO:0003700">
    <property type="term" value="F:DNA-binding transcription factor activity"/>
    <property type="evidence" value="ECO:0007669"/>
    <property type="project" value="TreeGrafter"/>
</dbReference>
<keyword evidence="1" id="KW-0805">Transcription regulation</keyword>
<comment type="function">
    <text evidence="4">May be an activator protein for the gylABX operon.</text>
</comment>
<keyword evidence="3" id="KW-0804">Transcription</keyword>
<organism evidence="8 9">
    <name type="scientific">Alkalicoccus urumqiensis</name>
    <name type="common">Bacillus urumqiensis</name>
    <dbReference type="NCBI Taxonomy" id="1548213"/>
    <lineage>
        <taxon>Bacteria</taxon>
        <taxon>Bacillati</taxon>
        <taxon>Bacillota</taxon>
        <taxon>Bacilli</taxon>
        <taxon>Bacillales</taxon>
        <taxon>Bacillaceae</taxon>
        <taxon>Alkalicoccus</taxon>
    </lineage>
</organism>
<keyword evidence="9" id="KW-1185">Reference proteome</keyword>
<dbReference type="OrthoDB" id="9791752at2"/>
<dbReference type="CDD" id="cd00090">
    <property type="entry name" value="HTH_ARSR"/>
    <property type="match status" value="1"/>
</dbReference>
<dbReference type="InterPro" id="IPR029016">
    <property type="entry name" value="GAF-like_dom_sf"/>
</dbReference>
<dbReference type="PROSITE" id="PS51077">
    <property type="entry name" value="HTH_ICLR"/>
    <property type="match status" value="1"/>
</dbReference>
<dbReference type="InterPro" id="IPR036390">
    <property type="entry name" value="WH_DNA-bd_sf"/>
</dbReference>
<feature type="domain" description="IclR-ED" evidence="7">
    <location>
        <begin position="65"/>
        <end position="248"/>
    </location>
</feature>
<name>A0A2P6MJ75_ALKUR</name>
<dbReference type="Pfam" id="PF01614">
    <property type="entry name" value="IclR_C"/>
    <property type="match status" value="1"/>
</dbReference>
<dbReference type="InterPro" id="IPR011991">
    <property type="entry name" value="ArsR-like_HTH"/>
</dbReference>
<dbReference type="FunFam" id="1.10.10.10:FF:000056">
    <property type="entry name" value="IclR family transcriptional regulator"/>
    <property type="match status" value="1"/>
</dbReference>
<dbReference type="SUPFAM" id="SSF46785">
    <property type="entry name" value="Winged helix' DNA-binding domain"/>
    <property type="match status" value="1"/>
</dbReference>
<dbReference type="InterPro" id="IPR050707">
    <property type="entry name" value="HTH_MetabolicPath_Reg"/>
</dbReference>